<keyword evidence="4" id="KW-1185">Reference proteome</keyword>
<dbReference type="Pfam" id="PF24092">
    <property type="entry name" value="DUF7373_C"/>
    <property type="match status" value="1"/>
</dbReference>
<gene>
    <name evidence="3" type="ORF">B0T46_01250</name>
</gene>
<feature type="domain" description="DUF7373" evidence="2">
    <location>
        <begin position="259"/>
        <end position="399"/>
    </location>
</feature>
<proteinExistence type="predicted"/>
<dbReference type="Proteomes" id="UP000188836">
    <property type="component" value="Unassembled WGS sequence"/>
</dbReference>
<dbReference type="RefSeq" id="WP_077114507.1">
    <property type="nucleotide sequence ID" value="NZ_LOKT01000001.1"/>
</dbReference>
<reference evidence="3 4" key="1">
    <citation type="journal article" date="2016" name="Antonie Van Leeuwenhoek">
        <title>Nocardia donostiensis sp. nov., isolated from human respiratory specimens.</title>
        <authorList>
            <person name="Ercibengoa M."/>
            <person name="Bell M."/>
            <person name="Marimon J.M."/>
            <person name="Humrighouse B."/>
            <person name="Klenk H.P."/>
            <person name="Potter G."/>
            <person name="Perez-Trallero E."/>
        </authorList>
    </citation>
    <scope>NUCLEOTIDE SEQUENCE [LARGE SCALE GENOMIC DNA]</scope>
    <source>
        <strain evidence="3 4">X1655</strain>
    </source>
</reference>
<sequence>MASILLAVTAVGCGSTLQGTSVPAEIDVRTLDTGPYSTVPLDAYEDYYPSFYTYPYIAGMRLADHVATAYDIDPDLKYGSRYSPGTLPPIGGGHTLGKEDKVEEITERNKFLFGFHTQGGNTDKEPSYTNKWPEAPVGPDATMIASTVMQFLSADYAEKASRELYDADFETYREANQPVQITEFPDVHAHWRPGSPWIRSFLAHGPYVIALFLSIPSPELGSLEDLVTKAYEVQLPMLDALNPLSDEEMAELDWDSEGLFARTLNPLQSRIPSYNDSAAIFGPQGFLHSAQNREYTERGLEKIKGEVFALSDGTISIQTVDVVAAAKAIQDVVMLDPFITRTNPPPGVPDSACVENDQTYGAERFTCVLRYRNLLGYVSSAQLTDVHQRAAAQYALFANGQ</sequence>
<dbReference type="InterPro" id="IPR055797">
    <property type="entry name" value="DUF7373"/>
</dbReference>
<dbReference type="OrthoDB" id="4565228at2"/>
<dbReference type="InterPro" id="IPR056463">
    <property type="entry name" value="DUF7373_C"/>
</dbReference>
<comment type="caution">
    <text evidence="3">The sequence shown here is derived from an EMBL/GenBank/DDBJ whole genome shotgun (WGS) entry which is preliminary data.</text>
</comment>
<evidence type="ECO:0000259" key="2">
    <source>
        <dbReference type="Pfam" id="PF24092"/>
    </source>
</evidence>
<evidence type="ECO:0000313" key="3">
    <source>
        <dbReference type="EMBL" id="ONM50565.1"/>
    </source>
</evidence>
<accession>A0A1V2TM37</accession>
<dbReference type="AlphaFoldDB" id="A0A1V2TM37"/>
<dbReference type="STRING" id="1538463.B0T36_00920"/>
<evidence type="ECO:0000313" key="4">
    <source>
        <dbReference type="Proteomes" id="UP000188836"/>
    </source>
</evidence>
<organism evidence="3 4">
    <name type="scientific">Nocardia donostiensis</name>
    <dbReference type="NCBI Taxonomy" id="1538463"/>
    <lineage>
        <taxon>Bacteria</taxon>
        <taxon>Bacillati</taxon>
        <taxon>Actinomycetota</taxon>
        <taxon>Actinomycetes</taxon>
        <taxon>Mycobacteriales</taxon>
        <taxon>Nocardiaceae</taxon>
        <taxon>Nocardia</taxon>
    </lineage>
</organism>
<protein>
    <submittedName>
        <fullName evidence="3">Uncharacterized protein</fullName>
    </submittedName>
</protein>
<feature type="domain" description="DUF7373" evidence="1">
    <location>
        <begin position="47"/>
        <end position="254"/>
    </location>
</feature>
<dbReference type="Pfam" id="PF24088">
    <property type="entry name" value="DUF7373"/>
    <property type="match status" value="1"/>
</dbReference>
<evidence type="ECO:0000259" key="1">
    <source>
        <dbReference type="Pfam" id="PF24088"/>
    </source>
</evidence>
<dbReference type="EMBL" id="MUMY01000001">
    <property type="protein sequence ID" value="ONM50565.1"/>
    <property type="molecule type" value="Genomic_DNA"/>
</dbReference>
<name>A0A1V2TM37_9NOCA</name>